<gene>
    <name evidence="1" type="ORF">UFOPK1440_00750</name>
    <name evidence="2" type="ORF">UFOPK1946_00625</name>
</gene>
<sequence>MILSTPFLPFITPANAATLTFGSSTGVAQYANSNFGQTFTMPATGGDLVSISNVFVAFRGSTGLGVVQTKLYTSTAKTTLVATASNTCSDNVSDFDNFQGVNCTFNFSGVTLSGSTVYYFEVARISGEASFFMWQYNTNGYAGGDMYQNGTLYAGWDNRFTVTYNTVSTPTSSFSINDSIFMYRKASNISFQSNVAGKARFRANGKNIGGCVSLMLNSGNSFSVTCPFRPTSRKTTTISIYFVPTDTGYTAQNFTSGQIRVTNRTSSRG</sequence>
<reference evidence="2" key="1">
    <citation type="submission" date="2020-05" db="EMBL/GenBank/DDBJ databases">
        <authorList>
            <person name="Chiriac C."/>
            <person name="Salcher M."/>
            <person name="Ghai R."/>
            <person name="Kavagutti S V."/>
        </authorList>
    </citation>
    <scope>NUCLEOTIDE SEQUENCE</scope>
</reference>
<name>A0A6J6IAY0_9ZZZZ</name>
<accession>A0A6J6IAY0</accession>
<protein>
    <submittedName>
        <fullName evidence="2">Unannotated protein</fullName>
    </submittedName>
</protein>
<dbReference type="AlphaFoldDB" id="A0A6J6IAY0"/>
<dbReference type="EMBL" id="CAEZVG010000026">
    <property type="protein sequence ID" value="CAB4622910.1"/>
    <property type="molecule type" value="Genomic_DNA"/>
</dbReference>
<organism evidence="2">
    <name type="scientific">freshwater metagenome</name>
    <dbReference type="NCBI Taxonomy" id="449393"/>
    <lineage>
        <taxon>unclassified sequences</taxon>
        <taxon>metagenomes</taxon>
        <taxon>ecological metagenomes</taxon>
    </lineage>
</organism>
<proteinExistence type="predicted"/>
<evidence type="ECO:0000313" key="2">
    <source>
        <dbReference type="EMBL" id="CAB4622910.1"/>
    </source>
</evidence>
<evidence type="ECO:0000313" key="1">
    <source>
        <dbReference type="EMBL" id="CAB4545376.1"/>
    </source>
</evidence>
<dbReference type="EMBL" id="CAEZSP010000035">
    <property type="protein sequence ID" value="CAB4545376.1"/>
    <property type="molecule type" value="Genomic_DNA"/>
</dbReference>